<reference evidence="9" key="1">
    <citation type="submission" date="2011-01" db="EMBL/GenBank/DDBJ databases">
        <title>Complete sequence of chromosome of Acidobacterium sp. MP5ACTX9.</title>
        <authorList>
            <consortium name="US DOE Joint Genome Institute"/>
            <person name="Lucas S."/>
            <person name="Copeland A."/>
            <person name="Lapidus A."/>
            <person name="Cheng J.-F."/>
            <person name="Goodwin L."/>
            <person name="Pitluck S."/>
            <person name="Teshima H."/>
            <person name="Detter J.C."/>
            <person name="Han C."/>
            <person name="Tapia R."/>
            <person name="Land M."/>
            <person name="Hauser L."/>
            <person name="Kyrpides N."/>
            <person name="Ivanova N."/>
            <person name="Ovchinnikova G."/>
            <person name="Pagani I."/>
            <person name="Rawat S.R."/>
            <person name="Mannisto M."/>
            <person name="Haggblom M.M."/>
            <person name="Woyke T."/>
        </authorList>
    </citation>
    <scope>NUCLEOTIDE SEQUENCE [LARGE SCALE GENOMIC DNA]</scope>
    <source>
        <strain evidence="9">MP5ACTX9</strain>
    </source>
</reference>
<comment type="similarity">
    <text evidence="6">Belongs to the tRNA(Ile)-lysidine synthase family.</text>
</comment>
<feature type="domain" description="tRNA(Ile)-lysidine/2-thiocytidine synthase N-terminal" evidence="7">
    <location>
        <begin position="15"/>
        <end position="201"/>
    </location>
</feature>
<comment type="catalytic activity">
    <reaction evidence="5 6">
        <text>cytidine(34) in tRNA(Ile2) + L-lysine + ATP = lysidine(34) in tRNA(Ile2) + AMP + diphosphate + H(+)</text>
        <dbReference type="Rhea" id="RHEA:43744"/>
        <dbReference type="Rhea" id="RHEA-COMP:10625"/>
        <dbReference type="Rhea" id="RHEA-COMP:10670"/>
        <dbReference type="ChEBI" id="CHEBI:15378"/>
        <dbReference type="ChEBI" id="CHEBI:30616"/>
        <dbReference type="ChEBI" id="CHEBI:32551"/>
        <dbReference type="ChEBI" id="CHEBI:33019"/>
        <dbReference type="ChEBI" id="CHEBI:82748"/>
        <dbReference type="ChEBI" id="CHEBI:83665"/>
        <dbReference type="ChEBI" id="CHEBI:456215"/>
        <dbReference type="EC" id="6.3.4.19"/>
    </reaction>
</comment>
<dbReference type="PaxDb" id="1198114-AciX9_2683"/>
<dbReference type="InterPro" id="IPR012094">
    <property type="entry name" value="tRNA_Ile_lys_synt"/>
</dbReference>
<evidence type="ECO:0000313" key="9">
    <source>
        <dbReference type="Proteomes" id="UP000000343"/>
    </source>
</evidence>
<dbReference type="SUPFAM" id="SSF82829">
    <property type="entry name" value="MesJ substrate recognition domain-like"/>
    <property type="match status" value="1"/>
</dbReference>
<dbReference type="SUPFAM" id="SSF52402">
    <property type="entry name" value="Adenine nucleotide alpha hydrolases-like"/>
    <property type="match status" value="1"/>
</dbReference>
<evidence type="ECO:0000256" key="6">
    <source>
        <dbReference type="HAMAP-Rule" id="MF_01161"/>
    </source>
</evidence>
<accession>E8WX65</accession>
<dbReference type="eggNOG" id="COG0037">
    <property type="taxonomic scope" value="Bacteria"/>
</dbReference>
<evidence type="ECO:0000313" key="8">
    <source>
        <dbReference type="EMBL" id="ADW69707.1"/>
    </source>
</evidence>
<comment type="subcellular location">
    <subcellularLocation>
        <location evidence="6">Cytoplasm</location>
    </subcellularLocation>
</comment>
<evidence type="ECO:0000256" key="4">
    <source>
        <dbReference type="ARBA" id="ARBA00022840"/>
    </source>
</evidence>
<dbReference type="KEGG" id="acm:AciX9_2683"/>
<keyword evidence="3 6" id="KW-0547">Nucleotide-binding</keyword>
<dbReference type="EMBL" id="CP002480">
    <property type="protein sequence ID" value="ADW69707.1"/>
    <property type="molecule type" value="Genomic_DNA"/>
</dbReference>
<keyword evidence="4 6" id="KW-0067">ATP-binding</keyword>
<comment type="domain">
    <text evidence="6">The N-terminal region contains the highly conserved SGGXDS motif, predicted to be a P-loop motif involved in ATP binding.</text>
</comment>
<keyword evidence="2 6" id="KW-0819">tRNA processing</keyword>
<dbReference type="InterPro" id="IPR011063">
    <property type="entry name" value="TilS/TtcA_N"/>
</dbReference>
<organism evidence="9">
    <name type="scientific">Granulicella tundricola (strain ATCC BAA-1859 / DSM 23138 / MP5ACTX9)</name>
    <dbReference type="NCBI Taxonomy" id="1198114"/>
    <lineage>
        <taxon>Bacteria</taxon>
        <taxon>Pseudomonadati</taxon>
        <taxon>Acidobacteriota</taxon>
        <taxon>Terriglobia</taxon>
        <taxon>Terriglobales</taxon>
        <taxon>Acidobacteriaceae</taxon>
        <taxon>Granulicella</taxon>
    </lineage>
</organism>
<dbReference type="PANTHER" id="PTHR43033:SF1">
    <property type="entry name" value="TRNA(ILE)-LYSIDINE SYNTHASE-RELATED"/>
    <property type="match status" value="1"/>
</dbReference>
<evidence type="ECO:0000256" key="2">
    <source>
        <dbReference type="ARBA" id="ARBA00022694"/>
    </source>
</evidence>
<dbReference type="GO" id="GO:0005524">
    <property type="term" value="F:ATP binding"/>
    <property type="evidence" value="ECO:0007669"/>
    <property type="project" value="UniProtKB-UniRule"/>
</dbReference>
<keyword evidence="1 6" id="KW-0436">Ligase</keyword>
<name>E8WX65_GRATM</name>
<evidence type="ECO:0000259" key="7">
    <source>
        <dbReference type="Pfam" id="PF01171"/>
    </source>
</evidence>
<dbReference type="GO" id="GO:0006400">
    <property type="term" value="P:tRNA modification"/>
    <property type="evidence" value="ECO:0007669"/>
    <property type="project" value="UniProtKB-UniRule"/>
</dbReference>
<keyword evidence="9" id="KW-1185">Reference proteome</keyword>
<dbReference type="InterPro" id="IPR012795">
    <property type="entry name" value="tRNA_Ile_lys_synt_N"/>
</dbReference>
<dbReference type="EC" id="6.3.4.19" evidence="6"/>
<keyword evidence="6" id="KW-0963">Cytoplasm</keyword>
<dbReference type="Gene3D" id="3.40.50.620">
    <property type="entry name" value="HUPs"/>
    <property type="match status" value="1"/>
</dbReference>
<evidence type="ECO:0000256" key="5">
    <source>
        <dbReference type="ARBA" id="ARBA00048539"/>
    </source>
</evidence>
<dbReference type="GO" id="GO:0032267">
    <property type="term" value="F:tRNA(Ile)-lysidine synthase activity"/>
    <property type="evidence" value="ECO:0007669"/>
    <property type="project" value="UniProtKB-EC"/>
</dbReference>
<evidence type="ECO:0000256" key="3">
    <source>
        <dbReference type="ARBA" id="ARBA00022741"/>
    </source>
</evidence>
<dbReference type="Pfam" id="PF01171">
    <property type="entry name" value="ATP_bind_3"/>
    <property type="match status" value="1"/>
</dbReference>
<dbReference type="AlphaFoldDB" id="E8WX65"/>
<evidence type="ECO:0000256" key="1">
    <source>
        <dbReference type="ARBA" id="ARBA00022598"/>
    </source>
</evidence>
<dbReference type="Proteomes" id="UP000000343">
    <property type="component" value="Chromosome"/>
</dbReference>
<sequence length="351" mass="36781">MLALPSVGLKVGERVCCAVSGGADSVAMLLLVCAANGGSKGLGLGVSAVHVNHGLRGAESDGDEGFVAALCEGLGVPLTIERADVAGRVAARGETVEEAAREVRYECFRRLIAEGRANVVLTAHTLDDQAETVLMKLLRGAWTEGLGGISPVVEVPGGRVVRPVLGVRRGELVEFLKAKGQGWREDSSNADEAFTRNRLRHTVMPVLRAENPSVDRTLANLAEVAREEEARWGVELKRLLPQVLLPGKPVRGGGRANSTAVDGGAVAIEIERLRAMDGALRRRVLRAAARGIGARLSFDETGRLLALAGIGPADPTVPTKAGSVLKLANGLVGERSVRELRLSRAGSGSQG</sequence>
<dbReference type="GO" id="GO:0005737">
    <property type="term" value="C:cytoplasm"/>
    <property type="evidence" value="ECO:0007669"/>
    <property type="project" value="UniProtKB-SubCell"/>
</dbReference>
<dbReference type="CDD" id="cd01992">
    <property type="entry name" value="TilS_N"/>
    <property type="match status" value="1"/>
</dbReference>
<gene>
    <name evidence="6" type="primary">tilS</name>
    <name evidence="8" type="ordered locus">AciX9_2683</name>
</gene>
<dbReference type="HAMAP" id="MF_01161">
    <property type="entry name" value="tRNA_Ile_lys_synt"/>
    <property type="match status" value="1"/>
</dbReference>
<dbReference type="HOGENOM" id="CLU_018869_0_0_0"/>
<dbReference type="RefSeq" id="WP_013581022.1">
    <property type="nucleotide sequence ID" value="NC_015064.1"/>
</dbReference>
<dbReference type="STRING" id="1198114.AciX9_2683"/>
<dbReference type="InterPro" id="IPR014729">
    <property type="entry name" value="Rossmann-like_a/b/a_fold"/>
</dbReference>
<dbReference type="NCBIfam" id="TIGR02432">
    <property type="entry name" value="lysidine_TilS_N"/>
    <property type="match status" value="1"/>
</dbReference>
<comment type="function">
    <text evidence="6">Ligates lysine onto the cytidine present at position 34 of the AUA codon-specific tRNA(Ile) that contains the anticodon CAU, in an ATP-dependent manner. Cytidine is converted to lysidine, thus changing the amino acid specificity of the tRNA from methionine to isoleucine.</text>
</comment>
<dbReference type="PANTHER" id="PTHR43033">
    <property type="entry name" value="TRNA(ILE)-LYSIDINE SYNTHASE-RELATED"/>
    <property type="match status" value="1"/>
</dbReference>
<proteinExistence type="inferred from homology"/>
<protein>
    <recommendedName>
        <fullName evidence="6">tRNA(Ile)-lysidine synthase</fullName>
        <ecNumber evidence="6">6.3.4.19</ecNumber>
    </recommendedName>
    <alternativeName>
        <fullName evidence="6">tRNA(Ile)-2-lysyl-cytidine synthase</fullName>
    </alternativeName>
    <alternativeName>
        <fullName evidence="6">tRNA(Ile)-lysidine synthetase</fullName>
    </alternativeName>
</protein>
<feature type="binding site" evidence="6">
    <location>
        <begin position="20"/>
        <end position="25"/>
    </location>
    <ligand>
        <name>ATP</name>
        <dbReference type="ChEBI" id="CHEBI:30616"/>
    </ligand>
</feature>